<dbReference type="InterPro" id="IPR017927">
    <property type="entry name" value="FAD-bd_FR_type"/>
</dbReference>
<dbReference type="InterPro" id="IPR050353">
    <property type="entry name" value="PyrK_electron_transfer"/>
</dbReference>
<dbReference type="Gene3D" id="3.40.50.80">
    <property type="entry name" value="Nucleotide-binding domain of ferredoxin-NADP reductase (FNR) module"/>
    <property type="match status" value="1"/>
</dbReference>
<dbReference type="InterPro" id="IPR012165">
    <property type="entry name" value="Cyt_c3_hydrogenase_gsu"/>
</dbReference>
<evidence type="ECO:0000313" key="3">
    <source>
        <dbReference type="Proteomes" id="UP001644750"/>
    </source>
</evidence>
<dbReference type="Gene3D" id="2.40.30.10">
    <property type="entry name" value="Translation factors"/>
    <property type="match status" value="1"/>
</dbReference>
<protein>
    <submittedName>
        <fullName evidence="2">Sulfide/dihydroorotate dehydrogenase-like FAD/NAD-binding protein</fullName>
    </submittedName>
</protein>
<comment type="caution">
    <text evidence="2">The sequence shown here is derived from an EMBL/GenBank/DDBJ whole genome shotgun (WGS) entry which is preliminary data.</text>
</comment>
<dbReference type="EMBL" id="JAAITB010000003">
    <property type="protein sequence ID" value="NSJ78386.1"/>
    <property type="molecule type" value="Genomic_DNA"/>
</dbReference>
<proteinExistence type="predicted"/>
<dbReference type="PANTHER" id="PTHR43513">
    <property type="entry name" value="DIHYDROOROTATE DEHYDROGENASE B (NAD(+)), ELECTRON TRANSFER SUBUNIT"/>
    <property type="match status" value="1"/>
</dbReference>
<dbReference type="PROSITE" id="PS51384">
    <property type="entry name" value="FAD_FR"/>
    <property type="match status" value="1"/>
</dbReference>
<dbReference type="NCBIfam" id="NF004862">
    <property type="entry name" value="PRK06222.1"/>
    <property type="match status" value="1"/>
</dbReference>
<feature type="domain" description="FAD-binding FR-type" evidence="1">
    <location>
        <begin position="15"/>
        <end position="113"/>
    </location>
</feature>
<dbReference type="Proteomes" id="UP001644750">
    <property type="component" value="Unassembled WGS sequence"/>
</dbReference>
<dbReference type="SUPFAM" id="SSF63380">
    <property type="entry name" value="Riboflavin synthase domain-like"/>
    <property type="match status" value="1"/>
</dbReference>
<dbReference type="PIRSF" id="PIRSF006816">
    <property type="entry name" value="Cyc3_hyd_g"/>
    <property type="match status" value="1"/>
</dbReference>
<evidence type="ECO:0000313" key="2">
    <source>
        <dbReference type="EMBL" id="NSJ78386.1"/>
    </source>
</evidence>
<dbReference type="InterPro" id="IPR017938">
    <property type="entry name" value="Riboflavin_synthase-like_b-brl"/>
</dbReference>
<sequence length="291" mass="32424">MQIPCIIKRRYFKKEVYVVYKIVKKQTLNQAVELMEIHAPYVARKCEPGQFIIIRVDEDGERVPLTIADYDREKETVTIIYQVVGYTTELLSKKAEGDYVQDFVGPLGQPAPLHKCDRVIGVAGGVGAAPLYPQLRKLAKMGVPVDVIIGGKSAEFVILKELFEEFCDNVYIATDDGSLGTKGFVTTVLEDQIKAGVKYDEVIAIGPLIMMKNVVKITKEYDIPTMVSLNPIMIDGTGMCGGCRVNIGGETKFACVDGPDFDGFKVNFDECMQRQGMFREEEHECRIGRGM</sequence>
<dbReference type="PANTHER" id="PTHR43513:SF3">
    <property type="entry name" value="DIHYDROOROTATE DEHYDROGENASE B (NAD(+)), ELECTRON TRANSFER SUBUNIT-RELATED"/>
    <property type="match status" value="1"/>
</dbReference>
<dbReference type="SUPFAM" id="SSF52343">
    <property type="entry name" value="Ferredoxin reductase-like, C-terminal NADP-linked domain"/>
    <property type="match status" value="1"/>
</dbReference>
<organism evidence="2 3">
    <name type="scientific">Anaerostipes hadrus</name>
    <dbReference type="NCBI Taxonomy" id="649756"/>
    <lineage>
        <taxon>Bacteria</taxon>
        <taxon>Bacillati</taxon>
        <taxon>Bacillota</taxon>
        <taxon>Clostridia</taxon>
        <taxon>Lachnospirales</taxon>
        <taxon>Lachnospiraceae</taxon>
        <taxon>Anaerostipes</taxon>
    </lineage>
</organism>
<reference evidence="2 3" key="1">
    <citation type="journal article" date="2020" name="Cell Host Microbe">
        <title>Functional and Genomic Variation between Human-Derived Isolates of Lachnospiraceae Reveals Inter- and Intra-Species Diversity.</title>
        <authorList>
            <person name="Sorbara M.T."/>
            <person name="Littmann E.R."/>
            <person name="Fontana E."/>
            <person name="Moody T.U."/>
            <person name="Kohout C.E."/>
            <person name="Gjonbalaj M."/>
            <person name="Eaton V."/>
            <person name="Seok R."/>
            <person name="Leiner I.M."/>
            <person name="Pamer E.G."/>
        </authorList>
    </citation>
    <scope>NUCLEOTIDE SEQUENCE [LARGE SCALE GENOMIC DNA]</scope>
    <source>
        <strain evidence="2 3">MSK.14.57</strain>
    </source>
</reference>
<keyword evidence="3" id="KW-1185">Reference proteome</keyword>
<accession>A0ABX2HXJ2</accession>
<evidence type="ECO:0000259" key="1">
    <source>
        <dbReference type="PROSITE" id="PS51384"/>
    </source>
</evidence>
<gene>
    <name evidence="2" type="ORF">G5A72_01995</name>
</gene>
<dbReference type="Pfam" id="PF10418">
    <property type="entry name" value="DHODB_Fe-S_bind"/>
    <property type="match status" value="1"/>
</dbReference>
<dbReference type="CDD" id="cd06219">
    <property type="entry name" value="DHOD_e_trans_like1"/>
    <property type="match status" value="1"/>
</dbReference>
<dbReference type="InterPro" id="IPR039261">
    <property type="entry name" value="FNR_nucleotide-bd"/>
</dbReference>
<dbReference type="InterPro" id="IPR019480">
    <property type="entry name" value="Dihydroorotate_DH_Fe-S-bd"/>
</dbReference>
<name>A0ABX2HXJ2_ANAHA</name>